<keyword evidence="4" id="KW-1185">Reference proteome</keyword>
<gene>
    <name evidence="3" type="ORF">SAMN05660284_00644</name>
</gene>
<sequence>MSAPSRLKPVIAQFAQSGILSPGHSLPAPHEAAGHATPVRLRLWELAEKYHCPVIGTCIPMPELAKLAKRFGLAAALHDEFALHVEAVGQARIRNDFSEALQRYLDKKYQLQIERFSRLKTDAEVLEQWKASLESGEVAGALWAALTHKASSVDTRHCAYADIHMLSHQVGAGQVADARRLARLETENAELMQAVQQEKDVTRQQMAALRQRNAELETRLAELEAAQELHEANRQRLVDYESGQAVSALCKEVLELKKRNQRLFAAEQRLWSLEKTQAASHAAAQKLATERNAALAERDELEQLLHAFLGKQAPPGCSRQATEECGACEHALSERCILYVGGRTSMQAQYRQLADRLGIHLIHHDGGMEESLSRLPEMIRGADVVVCPTDHISHSAYYQVKNHCKRIGKPCLFYRGTGMGSFAAAIGRVARGDFSLPIEAEEKQ</sequence>
<accession>A0A1I4WIQ0</accession>
<evidence type="ECO:0000313" key="4">
    <source>
        <dbReference type="Proteomes" id="UP000242869"/>
    </source>
</evidence>
<evidence type="ECO:0008006" key="5">
    <source>
        <dbReference type="Google" id="ProtNLM"/>
    </source>
</evidence>
<evidence type="ECO:0000313" key="3">
    <source>
        <dbReference type="EMBL" id="SFN13661.1"/>
    </source>
</evidence>
<name>A0A1I4WIQ0_9NEIS</name>
<dbReference type="Proteomes" id="UP000242869">
    <property type="component" value="Unassembled WGS sequence"/>
</dbReference>
<dbReference type="EMBL" id="FOVE01000003">
    <property type="protein sequence ID" value="SFN13661.1"/>
    <property type="molecule type" value="Genomic_DNA"/>
</dbReference>
<dbReference type="Pfam" id="PF10087">
    <property type="entry name" value="DUF2325"/>
    <property type="match status" value="1"/>
</dbReference>
<comment type="similarity">
    <text evidence="1">Belongs to the UPF0751 family.</text>
</comment>
<evidence type="ECO:0000256" key="2">
    <source>
        <dbReference type="SAM" id="Coils"/>
    </source>
</evidence>
<dbReference type="RefSeq" id="WP_091191290.1">
    <property type="nucleotide sequence ID" value="NZ_FOVE01000003.1"/>
</dbReference>
<feature type="coiled-coil region" evidence="2">
    <location>
        <begin position="181"/>
        <end position="233"/>
    </location>
</feature>
<organism evidence="3 4">
    <name type="scientific">Formivibrio citricus</name>
    <dbReference type="NCBI Taxonomy" id="83765"/>
    <lineage>
        <taxon>Bacteria</taxon>
        <taxon>Pseudomonadati</taxon>
        <taxon>Pseudomonadota</taxon>
        <taxon>Betaproteobacteria</taxon>
        <taxon>Neisseriales</taxon>
        <taxon>Chitinibacteraceae</taxon>
        <taxon>Formivibrio</taxon>
    </lineage>
</organism>
<keyword evidence="2" id="KW-0175">Coiled coil</keyword>
<dbReference type="OrthoDB" id="5296275at2"/>
<dbReference type="STRING" id="83765.SAMN05660284_00644"/>
<protein>
    <recommendedName>
        <fullName evidence="5">DUF2325 domain-containing protein</fullName>
    </recommendedName>
</protein>
<dbReference type="InterPro" id="IPR016772">
    <property type="entry name" value="UCP020408"/>
</dbReference>
<proteinExistence type="inferred from homology"/>
<reference evidence="4" key="1">
    <citation type="submission" date="2016-10" db="EMBL/GenBank/DDBJ databases">
        <authorList>
            <person name="Varghese N."/>
            <person name="Submissions S."/>
        </authorList>
    </citation>
    <scope>NUCLEOTIDE SEQUENCE [LARGE SCALE GENOMIC DNA]</scope>
    <source>
        <strain evidence="4">DSM 6150</strain>
    </source>
</reference>
<evidence type="ECO:0000256" key="1">
    <source>
        <dbReference type="ARBA" id="ARBA00007189"/>
    </source>
</evidence>
<dbReference type="AlphaFoldDB" id="A0A1I4WIQ0"/>